<evidence type="ECO:0000256" key="1">
    <source>
        <dbReference type="SAM" id="Coils"/>
    </source>
</evidence>
<gene>
    <name evidence="3" type="ORF">ISF26_22710</name>
</gene>
<dbReference type="Gene3D" id="1.10.287.1490">
    <property type="match status" value="1"/>
</dbReference>
<keyword evidence="1" id="KW-0175">Coiled coil</keyword>
<keyword evidence="2" id="KW-0472">Membrane</keyword>
<proteinExistence type="predicted"/>
<keyword evidence="4" id="KW-1185">Reference proteome</keyword>
<organism evidence="3 4">
    <name type="scientific">Gloeobacter morelensis MG652769</name>
    <dbReference type="NCBI Taxonomy" id="2781736"/>
    <lineage>
        <taxon>Bacteria</taxon>
        <taxon>Bacillati</taxon>
        <taxon>Cyanobacteriota</taxon>
        <taxon>Cyanophyceae</taxon>
        <taxon>Gloeobacterales</taxon>
        <taxon>Gloeobacteraceae</taxon>
        <taxon>Gloeobacter</taxon>
        <taxon>Gloeobacter morelensis</taxon>
    </lineage>
</organism>
<protein>
    <submittedName>
        <fullName evidence="3">DUF3084 domain-containing protein</fullName>
    </submittedName>
</protein>
<evidence type="ECO:0000256" key="2">
    <source>
        <dbReference type="SAM" id="Phobius"/>
    </source>
</evidence>
<feature type="transmembrane region" description="Helical" evidence="2">
    <location>
        <begin position="46"/>
        <end position="67"/>
    </location>
</feature>
<accession>A0ABY3PLF0</accession>
<dbReference type="EMBL" id="CP063845">
    <property type="protein sequence ID" value="UFP94516.1"/>
    <property type="molecule type" value="Genomic_DNA"/>
</dbReference>
<sequence length="452" mass="49946">MVAGFLLILAVLILGGGIATVGDRIGSMVGKKRLSLFKLRPRDTATLVTVFTGVMIAGVSLALVLLVSDRVQFALFNYDQVQSRLRDATRQQAAAEKELLAVQGQRAEERRALQSALAERRQAETNLQSINRQLTEARSQQEQSERKLAQNQKLLATLETQKAAVQKNAQVLRQAVQTLKGEQKRLATSLQRSRKDLVQLARQKKKLERENETLFYIAAELAKKVAASQATTNRLRSRTELIFEAEEAVAKAKVPGGRGMAETQRIFDEFLSEVQKQALKAGAQPEPEAGCKSAVCMSAEEARRILQQLAAPGDHALQLISIDNSLKGEPVWVFGQVRPNQLLFEEGRVIASRQIERSILNDEEKLRATLVDLFNEANRQARDAGILTSGRDAKVGEFLYRDLERMIEELRSQPGNGAITLQAVSKQDVYTLGPLSLTLVAMQNGRILSKAG</sequence>
<dbReference type="Proteomes" id="UP001054846">
    <property type="component" value="Chromosome"/>
</dbReference>
<evidence type="ECO:0000313" key="4">
    <source>
        <dbReference type="Proteomes" id="UP001054846"/>
    </source>
</evidence>
<feature type="coiled-coil region" evidence="1">
    <location>
        <begin position="78"/>
        <end position="210"/>
    </location>
</feature>
<dbReference type="RefSeq" id="WP_230841563.1">
    <property type="nucleotide sequence ID" value="NZ_CP063845.1"/>
</dbReference>
<evidence type="ECO:0000313" key="3">
    <source>
        <dbReference type="EMBL" id="UFP94516.1"/>
    </source>
</evidence>
<keyword evidence="2" id="KW-1133">Transmembrane helix</keyword>
<dbReference type="InterPro" id="IPR021435">
    <property type="entry name" value="DUF3084"/>
</dbReference>
<keyword evidence="2" id="KW-0812">Transmembrane</keyword>
<dbReference type="Pfam" id="PF11283">
    <property type="entry name" value="DUF3084"/>
    <property type="match status" value="1"/>
</dbReference>
<name>A0ABY3PLF0_9CYAN</name>
<reference evidence="3 4" key="1">
    <citation type="journal article" date="2021" name="Genome Biol. Evol.">
        <title>Complete Genome Sequencing of a Novel Gloeobacter Species from a Waterfall Cave in Mexico.</title>
        <authorList>
            <person name="Saw J.H."/>
            <person name="Cardona T."/>
            <person name="Montejano G."/>
        </authorList>
    </citation>
    <scope>NUCLEOTIDE SEQUENCE [LARGE SCALE GENOMIC DNA]</scope>
    <source>
        <strain evidence="3">MG652769</strain>
    </source>
</reference>